<organism evidence="9 10">
    <name type="scientific">Paenibacillus roseopurpureus</name>
    <dbReference type="NCBI Taxonomy" id="2918901"/>
    <lineage>
        <taxon>Bacteria</taxon>
        <taxon>Bacillati</taxon>
        <taxon>Bacillota</taxon>
        <taxon>Bacilli</taxon>
        <taxon>Bacillales</taxon>
        <taxon>Paenibacillaceae</taxon>
        <taxon>Paenibacillus</taxon>
    </lineage>
</organism>
<dbReference type="PROSITE" id="PS50928">
    <property type="entry name" value="ABC_TM1"/>
    <property type="match status" value="1"/>
</dbReference>
<evidence type="ECO:0000256" key="2">
    <source>
        <dbReference type="ARBA" id="ARBA00022448"/>
    </source>
</evidence>
<evidence type="ECO:0000259" key="8">
    <source>
        <dbReference type="PROSITE" id="PS50928"/>
    </source>
</evidence>
<dbReference type="SUPFAM" id="SSF161098">
    <property type="entry name" value="MetI-like"/>
    <property type="match status" value="1"/>
</dbReference>
<evidence type="ECO:0000256" key="3">
    <source>
        <dbReference type="ARBA" id="ARBA00022475"/>
    </source>
</evidence>
<dbReference type="GO" id="GO:0005886">
    <property type="term" value="C:plasma membrane"/>
    <property type="evidence" value="ECO:0007669"/>
    <property type="project" value="UniProtKB-SubCell"/>
</dbReference>
<feature type="transmembrane region" description="Helical" evidence="7">
    <location>
        <begin position="69"/>
        <end position="96"/>
    </location>
</feature>
<protein>
    <submittedName>
        <fullName evidence="9">Carbohydrate ABC transporter permease</fullName>
    </submittedName>
</protein>
<dbReference type="RefSeq" id="WP_314802388.1">
    <property type="nucleotide sequence ID" value="NZ_CP130319.1"/>
</dbReference>
<keyword evidence="10" id="KW-1185">Reference proteome</keyword>
<evidence type="ECO:0000313" key="10">
    <source>
        <dbReference type="Proteomes" id="UP001304650"/>
    </source>
</evidence>
<gene>
    <name evidence="9" type="ORF">MJB10_05455</name>
</gene>
<dbReference type="KEGG" id="proo:MJB10_05455"/>
<accession>A0AA96LQU0</accession>
<feature type="transmembrane region" description="Helical" evidence="7">
    <location>
        <begin position="140"/>
        <end position="160"/>
    </location>
</feature>
<comment type="similarity">
    <text evidence="7">Belongs to the binding-protein-dependent transport system permease family.</text>
</comment>
<dbReference type="CDD" id="cd06261">
    <property type="entry name" value="TM_PBP2"/>
    <property type="match status" value="1"/>
</dbReference>
<feature type="transmembrane region" description="Helical" evidence="7">
    <location>
        <begin position="108"/>
        <end position="128"/>
    </location>
</feature>
<keyword evidence="2 7" id="KW-0813">Transport</keyword>
<keyword evidence="6 7" id="KW-0472">Membrane</keyword>
<dbReference type="GO" id="GO:0055085">
    <property type="term" value="P:transmembrane transport"/>
    <property type="evidence" value="ECO:0007669"/>
    <property type="project" value="InterPro"/>
</dbReference>
<dbReference type="InterPro" id="IPR000515">
    <property type="entry name" value="MetI-like"/>
</dbReference>
<dbReference type="AlphaFoldDB" id="A0AA96LQU0"/>
<keyword evidence="5 7" id="KW-1133">Transmembrane helix</keyword>
<dbReference type="PANTHER" id="PTHR43744">
    <property type="entry name" value="ABC TRANSPORTER PERMEASE PROTEIN MG189-RELATED-RELATED"/>
    <property type="match status" value="1"/>
</dbReference>
<proteinExistence type="inferred from homology"/>
<comment type="subcellular location">
    <subcellularLocation>
        <location evidence="1 7">Cell membrane</location>
        <topology evidence="1 7">Multi-pass membrane protein</topology>
    </subcellularLocation>
</comment>
<reference evidence="9" key="1">
    <citation type="submission" date="2022-02" db="EMBL/GenBank/DDBJ databases">
        <title>Paenibacillus sp. MBLB1832 Whole Genome Shotgun Sequencing.</title>
        <authorList>
            <person name="Hwang C.Y."/>
            <person name="Cho E.-S."/>
            <person name="Seo M.-J."/>
        </authorList>
    </citation>
    <scope>NUCLEOTIDE SEQUENCE</scope>
    <source>
        <strain evidence="9">MBLB1832</strain>
    </source>
</reference>
<feature type="transmembrane region" description="Helical" evidence="7">
    <location>
        <begin position="181"/>
        <end position="202"/>
    </location>
</feature>
<dbReference type="Proteomes" id="UP001304650">
    <property type="component" value="Chromosome"/>
</dbReference>
<evidence type="ECO:0000256" key="7">
    <source>
        <dbReference type="RuleBase" id="RU363032"/>
    </source>
</evidence>
<sequence length="289" mass="32400">MRASLWEKLFYRLNEFILLLAALTCLLPLIHITAVSFSHPMEVTSGHVTLWPIEPTWNSFEALLIGTNAIKAMLNSVVITVVGVIISMIATVFVAYPLAKTYFLGRKFFSVAIVFTMLFGGGLIPQYIVVKSLGIINTYWALWLPGMISTYNMWVMKSFFQELPRELEDAARIDGCNELRLLARIILPMSMPMLVSIALFYGVGYWNNFFQVLIYINETGKYNLAVLIQQLIISLADPKLVLEQGRLQDIAPEGIKAAGVLIMIAPMLAVYPFLQKHFVKGVMIGSLKG</sequence>
<dbReference type="InterPro" id="IPR035906">
    <property type="entry name" value="MetI-like_sf"/>
</dbReference>
<feature type="domain" description="ABC transmembrane type-1" evidence="8">
    <location>
        <begin position="73"/>
        <end position="274"/>
    </location>
</feature>
<evidence type="ECO:0000256" key="4">
    <source>
        <dbReference type="ARBA" id="ARBA00022692"/>
    </source>
</evidence>
<dbReference type="Pfam" id="PF00528">
    <property type="entry name" value="BPD_transp_1"/>
    <property type="match status" value="1"/>
</dbReference>
<dbReference type="Gene3D" id="1.10.3720.10">
    <property type="entry name" value="MetI-like"/>
    <property type="match status" value="1"/>
</dbReference>
<keyword evidence="3" id="KW-1003">Cell membrane</keyword>
<feature type="transmembrane region" description="Helical" evidence="7">
    <location>
        <begin position="254"/>
        <end position="274"/>
    </location>
</feature>
<evidence type="ECO:0000313" key="9">
    <source>
        <dbReference type="EMBL" id="WNR45552.1"/>
    </source>
</evidence>
<dbReference type="PANTHER" id="PTHR43744:SF9">
    <property type="entry name" value="POLYGALACTURONAN_RHAMNOGALACTURONAN TRANSPORT SYSTEM PERMEASE PROTEIN YTCP"/>
    <property type="match status" value="1"/>
</dbReference>
<name>A0AA96LQU0_9BACL</name>
<evidence type="ECO:0000256" key="5">
    <source>
        <dbReference type="ARBA" id="ARBA00022989"/>
    </source>
</evidence>
<evidence type="ECO:0000256" key="1">
    <source>
        <dbReference type="ARBA" id="ARBA00004651"/>
    </source>
</evidence>
<dbReference type="EMBL" id="CP130319">
    <property type="protein sequence ID" value="WNR45552.1"/>
    <property type="molecule type" value="Genomic_DNA"/>
</dbReference>
<keyword evidence="4 7" id="KW-0812">Transmembrane</keyword>
<evidence type="ECO:0000256" key="6">
    <source>
        <dbReference type="ARBA" id="ARBA00023136"/>
    </source>
</evidence>